<dbReference type="GO" id="GO:0006006">
    <property type="term" value="P:glucose metabolic process"/>
    <property type="evidence" value="ECO:0007669"/>
    <property type="project" value="InterPro"/>
</dbReference>
<feature type="binding site" evidence="7">
    <location>
        <begin position="10"/>
        <end position="11"/>
    </location>
    <ligand>
        <name>NAD(+)</name>
        <dbReference type="ChEBI" id="CHEBI:57540"/>
    </ligand>
</feature>
<keyword evidence="7" id="KW-0520">NAD</keyword>
<dbReference type="InterPro" id="IPR020831">
    <property type="entry name" value="GlycerAld/Erythrose_P_DH"/>
</dbReference>
<accession>A0A7X7LY63</accession>
<dbReference type="EMBL" id="JAAYYV010000385">
    <property type="protein sequence ID" value="NLF55448.1"/>
    <property type="molecule type" value="Genomic_DNA"/>
</dbReference>
<dbReference type="InterPro" id="IPR006424">
    <property type="entry name" value="Glyceraldehyde-3-P_DH_1"/>
</dbReference>
<dbReference type="SUPFAM" id="SSF51735">
    <property type="entry name" value="NAD(P)-binding Rossmann-fold domains"/>
    <property type="match status" value="1"/>
</dbReference>
<dbReference type="GO" id="GO:0051287">
    <property type="term" value="F:NAD binding"/>
    <property type="evidence" value="ECO:0007669"/>
    <property type="project" value="InterPro"/>
</dbReference>
<comment type="caution">
    <text evidence="12">The sequence shown here is derived from an EMBL/GenBank/DDBJ whole genome shotgun (WGS) entry which is preliminary data.</text>
</comment>
<dbReference type="EC" id="1.2.1.-" evidence="10"/>
<organism evidence="12 13">
    <name type="scientific">Thauera phenolivorans</name>
    <dbReference type="NCBI Taxonomy" id="1792543"/>
    <lineage>
        <taxon>Bacteria</taxon>
        <taxon>Pseudomonadati</taxon>
        <taxon>Pseudomonadota</taxon>
        <taxon>Betaproteobacteria</taxon>
        <taxon>Rhodocyclales</taxon>
        <taxon>Zoogloeaceae</taxon>
        <taxon>Thauera</taxon>
    </lineage>
</organism>
<evidence type="ECO:0000259" key="11">
    <source>
        <dbReference type="SMART" id="SM00846"/>
    </source>
</evidence>
<dbReference type="NCBIfam" id="NF033735">
    <property type="entry name" value="G3PDH_Arsen"/>
    <property type="match status" value="1"/>
</dbReference>
<dbReference type="PANTHER" id="PTHR42955">
    <property type="entry name" value="GLYCERALDEHYDE-3-PHOSPHATE DEHYDROGENASE"/>
    <property type="match status" value="1"/>
</dbReference>
<dbReference type="InterPro" id="IPR036291">
    <property type="entry name" value="NAD(P)-bd_dom_sf"/>
</dbReference>
<keyword evidence="3 10" id="KW-0560">Oxidoreductase</keyword>
<dbReference type="CDD" id="cd18126">
    <property type="entry name" value="GAPDH_I_C"/>
    <property type="match status" value="1"/>
</dbReference>
<gene>
    <name evidence="12" type="ORF">GX576_13815</name>
</gene>
<protein>
    <recommendedName>
        <fullName evidence="10">Glyceraldehyde-3-phosphate dehydrogenase</fullName>
        <ecNumber evidence="10">1.2.1.-</ecNumber>
    </recommendedName>
</protein>
<keyword evidence="7" id="KW-0547">Nucleotide-binding</keyword>
<feature type="binding site" evidence="6">
    <location>
        <begin position="163"/>
        <end position="165"/>
    </location>
    <ligand>
        <name>D-glyceraldehyde 3-phosphate</name>
        <dbReference type="ChEBI" id="CHEBI:59776"/>
    </ligand>
</feature>
<dbReference type="FunFam" id="3.30.360.10:FF:000002">
    <property type="entry name" value="Glyceraldehyde-3-phosphate dehydrogenase"/>
    <property type="match status" value="1"/>
</dbReference>
<evidence type="ECO:0000256" key="2">
    <source>
        <dbReference type="ARBA" id="ARBA00011881"/>
    </source>
</evidence>
<evidence type="ECO:0000313" key="12">
    <source>
        <dbReference type="EMBL" id="NLF55448.1"/>
    </source>
</evidence>
<evidence type="ECO:0000256" key="4">
    <source>
        <dbReference type="ARBA" id="ARBA00053147"/>
    </source>
</evidence>
<dbReference type="FunFam" id="3.40.50.720:FF:000001">
    <property type="entry name" value="Glyceraldehyde-3-phosphate dehydrogenase"/>
    <property type="match status" value="1"/>
</dbReference>
<dbReference type="InterPro" id="IPR020829">
    <property type="entry name" value="GlycerAld_3-P_DH_cat"/>
</dbReference>
<evidence type="ECO:0000256" key="9">
    <source>
        <dbReference type="RuleBase" id="RU000397"/>
    </source>
</evidence>
<evidence type="ECO:0000256" key="6">
    <source>
        <dbReference type="PIRSR" id="PIRSR000149-2"/>
    </source>
</evidence>
<dbReference type="GO" id="GO:0050661">
    <property type="term" value="F:NADP binding"/>
    <property type="evidence" value="ECO:0007669"/>
    <property type="project" value="InterPro"/>
</dbReference>
<name>A0A7X7LY63_9RHOO</name>
<reference evidence="12 13" key="1">
    <citation type="journal article" date="2020" name="Biotechnol. Biofuels">
        <title>New insights from the biogas microbiome by comprehensive genome-resolved metagenomics of nearly 1600 species originating from multiple anaerobic digesters.</title>
        <authorList>
            <person name="Campanaro S."/>
            <person name="Treu L."/>
            <person name="Rodriguez-R L.M."/>
            <person name="Kovalovszki A."/>
            <person name="Ziels R.M."/>
            <person name="Maus I."/>
            <person name="Zhu X."/>
            <person name="Kougias P.G."/>
            <person name="Basile A."/>
            <person name="Luo G."/>
            <person name="Schluter A."/>
            <person name="Konstantinidis K.T."/>
            <person name="Angelidaki I."/>
        </authorList>
    </citation>
    <scope>NUCLEOTIDE SEQUENCE [LARGE SCALE GENOMIC DNA]</scope>
    <source>
        <strain evidence="12">AS06rmzACSIP_256</strain>
    </source>
</reference>
<dbReference type="GO" id="GO:0016620">
    <property type="term" value="F:oxidoreductase activity, acting on the aldehyde or oxo group of donors, NAD or NADP as acceptor"/>
    <property type="evidence" value="ECO:0007669"/>
    <property type="project" value="InterPro"/>
</dbReference>
<dbReference type="PRINTS" id="PR00078">
    <property type="entry name" value="G3PDHDRGNASE"/>
</dbReference>
<dbReference type="InterPro" id="IPR052978">
    <property type="entry name" value="GAP_dehydrogenase"/>
</dbReference>
<feature type="binding site" evidence="7">
    <location>
        <position position="327"/>
    </location>
    <ligand>
        <name>NAD(+)</name>
        <dbReference type="ChEBI" id="CHEBI:57540"/>
    </ligand>
</feature>
<evidence type="ECO:0000256" key="1">
    <source>
        <dbReference type="ARBA" id="ARBA00007406"/>
    </source>
</evidence>
<dbReference type="Gene3D" id="3.30.360.10">
    <property type="entry name" value="Dihydrodipicolinate Reductase, domain 2"/>
    <property type="match status" value="1"/>
</dbReference>
<sequence>MRVGINGMGRIGRLALRAAFGAAERPSDDPRAGNRLEVVHLNELKGGAAATAHLLAFDTVQGKWRADIAAEGEDAIRIDDRRLSFSSQASAAEVPWGELGVDVVLECTGKFLTPETLQGHLDRGAKRVIVAAPVKTGGVLNIVVGINHTLYDPARDRIVTAASCTTNCLAPVVKVVHENLGIRHGQITTIHDPTNTNLVVDAPHKDLRRARSAMMSLAPTTTGSATAIALIYPELKGKLNGHAVRAPVLNASLTDCVFELQRETTAEEVNALFKAAADGPLAGILGYETRPLVSADYARDTRSSIVDALSTMVTDRTLLKVYAWYDNEMGYACRMVDLACHMNEAGI</sequence>
<dbReference type="SUPFAM" id="SSF55347">
    <property type="entry name" value="Glyceraldehyde-3-phosphate dehydrogenase-like, C-terminal domain"/>
    <property type="match status" value="1"/>
</dbReference>
<dbReference type="PIRSF" id="PIRSF000149">
    <property type="entry name" value="GAP_DH"/>
    <property type="match status" value="1"/>
</dbReference>
<evidence type="ECO:0000256" key="10">
    <source>
        <dbReference type="RuleBase" id="RU361160"/>
    </source>
</evidence>
<evidence type="ECO:0000256" key="3">
    <source>
        <dbReference type="ARBA" id="ARBA00023002"/>
    </source>
</evidence>
<dbReference type="Pfam" id="PF00044">
    <property type="entry name" value="Gp_dh_N"/>
    <property type="match status" value="1"/>
</dbReference>
<dbReference type="InterPro" id="IPR020830">
    <property type="entry name" value="GlycerAld_3-P_DH_AS"/>
</dbReference>
<evidence type="ECO:0000256" key="5">
    <source>
        <dbReference type="PIRSR" id="PIRSR000149-1"/>
    </source>
</evidence>
<dbReference type="SMART" id="SM00846">
    <property type="entry name" value="Gp_dh_N"/>
    <property type="match status" value="1"/>
</dbReference>
<dbReference type="InterPro" id="IPR054835">
    <property type="entry name" value="G3PDH_Arsen"/>
</dbReference>
<feature type="site" description="Activates thiol group during catalysis" evidence="8">
    <location>
        <position position="191"/>
    </location>
</feature>
<feature type="binding site" evidence="6">
    <location>
        <begin position="222"/>
        <end position="223"/>
    </location>
    <ligand>
        <name>D-glyceraldehyde 3-phosphate</name>
        <dbReference type="ChEBI" id="CHEBI:59776"/>
    </ligand>
</feature>
<dbReference type="NCBIfam" id="TIGR01534">
    <property type="entry name" value="GAPDH-I"/>
    <property type="match status" value="1"/>
</dbReference>
<dbReference type="InterPro" id="IPR020828">
    <property type="entry name" value="GlycerAld_3-P_DH_NAD(P)-bd"/>
</dbReference>
<proteinExistence type="inferred from homology"/>
<dbReference type="PANTHER" id="PTHR42955:SF1">
    <property type="entry name" value="GLYCERALDEHYDE-3-PHOSPHATE DEHYDROGENASE"/>
    <property type="match status" value="1"/>
</dbReference>
<dbReference type="AlphaFoldDB" id="A0A7X7LY63"/>
<evidence type="ECO:0000256" key="8">
    <source>
        <dbReference type="PIRSR" id="PIRSR000149-4"/>
    </source>
</evidence>
<comment type="function">
    <text evidence="4">Could be involved in carbon fixation as a component of the Calvin cycle. Catalyzes the oxidative phosphorylation of glyceraldehyde 3-phosphate (G3P) to 1,3-bisphosphoglycerate (BPG) using the cofactor NAD. The first reaction step involves the formation of a hemiacetal intermediate between G3P and a cysteine residue, and this hemiacetal intermediate is then oxidized to a thioester, with concomitant reduction of NAD to NADH. The reduced NADH is then exchanged with the second NAD, and the thioester is attacked by a nucleophilic inorganic phosphate to produce BPG.</text>
</comment>
<dbReference type="PROSITE" id="PS00071">
    <property type="entry name" value="GAPDH"/>
    <property type="match status" value="1"/>
</dbReference>
<dbReference type="Gene3D" id="3.40.50.720">
    <property type="entry name" value="NAD(P)-binding Rossmann-like Domain"/>
    <property type="match status" value="1"/>
</dbReference>
<evidence type="ECO:0000256" key="7">
    <source>
        <dbReference type="PIRSR" id="PIRSR000149-3"/>
    </source>
</evidence>
<dbReference type="Pfam" id="PF02800">
    <property type="entry name" value="Gp_dh_C"/>
    <property type="match status" value="1"/>
</dbReference>
<evidence type="ECO:0000313" key="13">
    <source>
        <dbReference type="Proteomes" id="UP000536534"/>
    </source>
</evidence>
<comment type="similarity">
    <text evidence="1 9">Belongs to the glyceraldehyde-3-phosphate dehydrogenase family.</text>
</comment>
<dbReference type="CDD" id="cd05214">
    <property type="entry name" value="GAPDH_I_N"/>
    <property type="match status" value="1"/>
</dbReference>
<feature type="domain" description="Glyceraldehyde 3-phosphate dehydrogenase NAD(P) binding" evidence="11">
    <location>
        <begin position="1"/>
        <end position="164"/>
    </location>
</feature>
<dbReference type="Proteomes" id="UP000536534">
    <property type="component" value="Unassembled WGS sequence"/>
</dbReference>
<comment type="subunit">
    <text evidence="2">Homotetramer.</text>
</comment>
<feature type="binding site" evidence="6">
    <location>
        <position position="194"/>
    </location>
    <ligand>
        <name>D-glyceraldehyde 3-phosphate</name>
        <dbReference type="ChEBI" id="CHEBI:59776"/>
    </ligand>
</feature>
<feature type="binding site" evidence="6">
    <location>
        <position position="245"/>
    </location>
    <ligand>
        <name>D-glyceraldehyde 3-phosphate</name>
        <dbReference type="ChEBI" id="CHEBI:59776"/>
    </ligand>
</feature>
<feature type="active site" description="Nucleophile" evidence="5">
    <location>
        <position position="164"/>
    </location>
</feature>